<organism evidence="2 3">
    <name type="scientific">Microdochium bolleyi</name>
    <dbReference type="NCBI Taxonomy" id="196109"/>
    <lineage>
        <taxon>Eukaryota</taxon>
        <taxon>Fungi</taxon>
        <taxon>Dikarya</taxon>
        <taxon>Ascomycota</taxon>
        <taxon>Pezizomycotina</taxon>
        <taxon>Sordariomycetes</taxon>
        <taxon>Xylariomycetidae</taxon>
        <taxon>Xylariales</taxon>
        <taxon>Microdochiaceae</taxon>
        <taxon>Microdochium</taxon>
    </lineage>
</organism>
<keyword evidence="3" id="KW-1185">Reference proteome</keyword>
<dbReference type="EMBL" id="KQ964246">
    <property type="protein sequence ID" value="KXJ95423.1"/>
    <property type="molecule type" value="Genomic_DNA"/>
</dbReference>
<feature type="transmembrane region" description="Helical" evidence="1">
    <location>
        <begin position="13"/>
        <end position="31"/>
    </location>
</feature>
<protein>
    <submittedName>
        <fullName evidence="2">Uncharacterized protein</fullName>
    </submittedName>
</protein>
<name>A0A136JE27_9PEZI</name>
<gene>
    <name evidence="2" type="ORF">Micbo1qcDRAFT_171804</name>
</gene>
<dbReference type="InParanoid" id="A0A136JE27"/>
<evidence type="ECO:0000313" key="3">
    <source>
        <dbReference type="Proteomes" id="UP000070501"/>
    </source>
</evidence>
<proteinExistence type="predicted"/>
<keyword evidence="1" id="KW-1133">Transmembrane helix</keyword>
<reference evidence="3" key="1">
    <citation type="submission" date="2016-02" db="EMBL/GenBank/DDBJ databases">
        <title>Draft genome sequence of Microdochium bolleyi, a fungal endophyte of beachgrass.</title>
        <authorList>
            <consortium name="DOE Joint Genome Institute"/>
            <person name="David A.S."/>
            <person name="May G."/>
            <person name="Haridas S."/>
            <person name="Lim J."/>
            <person name="Wang M."/>
            <person name="Labutti K."/>
            <person name="Lipzen A."/>
            <person name="Barry K."/>
            <person name="Grigoriev I.V."/>
        </authorList>
    </citation>
    <scope>NUCLEOTIDE SEQUENCE [LARGE SCALE GENOMIC DNA]</scope>
    <source>
        <strain evidence="3">J235TASD1</strain>
    </source>
</reference>
<evidence type="ECO:0000256" key="1">
    <source>
        <dbReference type="SAM" id="Phobius"/>
    </source>
</evidence>
<dbReference type="AlphaFoldDB" id="A0A136JE27"/>
<keyword evidence="1" id="KW-0472">Membrane</keyword>
<evidence type="ECO:0000313" key="2">
    <source>
        <dbReference type="EMBL" id="KXJ95423.1"/>
    </source>
</evidence>
<keyword evidence="1" id="KW-0812">Transmembrane</keyword>
<sequence>MSAQEQGKIVWCYALRCIAFSMLVSSGWPLVNLGRRRARRGVAWLSRSFCILSGPPVPHSIWKLRGVVCKDKLCWRRWAGMSSRGPSSLSCLSRPVLPVSRLITIPMSMAHDTHLDETAILTINSTGAAIGHRRQDPGTWTTPFDAESHSLWHQPRHGLDLQRTARYQRSPACGDGLGSSRNKTFQKAHHNEKLVRASMAILQNSP</sequence>
<accession>A0A136JE27</accession>
<dbReference type="Proteomes" id="UP000070501">
    <property type="component" value="Unassembled WGS sequence"/>
</dbReference>